<evidence type="ECO:0000313" key="2">
    <source>
        <dbReference type="Proteomes" id="UP000071392"/>
    </source>
</evidence>
<organism evidence="1 2">
    <name type="scientific">Cephaloticoccus capnophilus</name>
    <dbReference type="NCBI Taxonomy" id="1548208"/>
    <lineage>
        <taxon>Bacteria</taxon>
        <taxon>Pseudomonadati</taxon>
        <taxon>Verrucomicrobiota</taxon>
        <taxon>Opitutia</taxon>
        <taxon>Opitutales</taxon>
        <taxon>Opitutaceae</taxon>
        <taxon>Cephaloticoccus</taxon>
    </lineage>
</organism>
<gene>
    <name evidence="1" type="ORF">AXK12_03520</name>
</gene>
<name>A0A139SP11_9BACT</name>
<reference evidence="1 2" key="1">
    <citation type="submission" date="2016-02" db="EMBL/GenBank/DDBJ databases">
        <authorList>
            <person name="Wen L."/>
            <person name="He K."/>
            <person name="Yang H."/>
        </authorList>
    </citation>
    <scope>NUCLEOTIDE SEQUENCE [LARGE SCALE GENOMIC DNA]</scope>
    <source>
        <strain evidence="1 2">CV41</strain>
    </source>
</reference>
<evidence type="ECO:0000313" key="1">
    <source>
        <dbReference type="EMBL" id="KXU36220.1"/>
    </source>
</evidence>
<dbReference type="OrthoDB" id="200267at2"/>
<proteinExistence type="predicted"/>
<dbReference type="STRING" id="1548208.AXK12_03520"/>
<protein>
    <submittedName>
        <fullName evidence="1">Uncharacterized protein</fullName>
    </submittedName>
</protein>
<dbReference type="AlphaFoldDB" id="A0A139SP11"/>
<keyword evidence="2" id="KW-1185">Reference proteome</keyword>
<dbReference type="EMBL" id="LSZP01000028">
    <property type="protein sequence ID" value="KXU36220.1"/>
    <property type="molecule type" value="Genomic_DNA"/>
</dbReference>
<sequence>MNPSRSPLPPHAPQSRRSVDETWATLIRAARHASVDDTETSAPLGFSVRVAALGLAARRAAPSLLESFSLRALGLAGLAAVLAFAVHFSVPKSVAAADEELFFTVEDPSALLLGESGGTYE</sequence>
<accession>A0A139SP11</accession>
<comment type="caution">
    <text evidence="1">The sequence shown here is derived from an EMBL/GenBank/DDBJ whole genome shotgun (WGS) entry which is preliminary data.</text>
</comment>
<dbReference type="Proteomes" id="UP000071392">
    <property type="component" value="Unassembled WGS sequence"/>
</dbReference>
<dbReference type="RefSeq" id="WP_068711296.1">
    <property type="nucleotide sequence ID" value="NZ_LSZP01000028.1"/>
</dbReference>